<reference evidence="7 8" key="1">
    <citation type="journal article" date="2016" name="Nat. Commun.">
        <title>Thousands of microbial genomes shed light on interconnected biogeochemical processes in an aquifer system.</title>
        <authorList>
            <person name="Anantharaman K."/>
            <person name="Brown C.T."/>
            <person name="Hug L.A."/>
            <person name="Sharon I."/>
            <person name="Castelle C.J."/>
            <person name="Probst A.J."/>
            <person name="Thomas B.C."/>
            <person name="Singh A."/>
            <person name="Wilkins M.J."/>
            <person name="Karaoz U."/>
            <person name="Brodie E.L."/>
            <person name="Williams K.H."/>
            <person name="Hubbard S.S."/>
            <person name="Banfield J.F."/>
        </authorList>
    </citation>
    <scope>NUCLEOTIDE SEQUENCE [LARGE SCALE GENOMIC DNA]</scope>
</reference>
<dbReference type="PRINTS" id="PR00813">
    <property type="entry name" value="BCTERIALGSPG"/>
</dbReference>
<comment type="subcellular location">
    <subcellularLocation>
        <location evidence="1">Membrane</location>
        <topology evidence="1">Single-pass membrane protein</topology>
    </subcellularLocation>
</comment>
<evidence type="ECO:0000313" key="7">
    <source>
        <dbReference type="EMBL" id="OGG04333.1"/>
    </source>
</evidence>
<dbReference type="GO" id="GO:0015627">
    <property type="term" value="C:type II protein secretion system complex"/>
    <property type="evidence" value="ECO:0007669"/>
    <property type="project" value="InterPro"/>
</dbReference>
<evidence type="ECO:0000256" key="2">
    <source>
        <dbReference type="ARBA" id="ARBA00022481"/>
    </source>
</evidence>
<gene>
    <name evidence="7" type="ORF">A2Z33_04265</name>
</gene>
<proteinExistence type="predicted"/>
<dbReference type="GO" id="GO:0016020">
    <property type="term" value="C:membrane"/>
    <property type="evidence" value="ECO:0007669"/>
    <property type="project" value="UniProtKB-SubCell"/>
</dbReference>
<dbReference type="NCBIfam" id="TIGR02532">
    <property type="entry name" value="IV_pilin_GFxxxE"/>
    <property type="match status" value="1"/>
</dbReference>
<dbReference type="Gene3D" id="3.30.700.10">
    <property type="entry name" value="Glycoprotein, Type 4 Pilin"/>
    <property type="match status" value="1"/>
</dbReference>
<dbReference type="InterPro" id="IPR012902">
    <property type="entry name" value="N_methyl_site"/>
</dbReference>
<evidence type="ECO:0000256" key="3">
    <source>
        <dbReference type="ARBA" id="ARBA00022692"/>
    </source>
</evidence>
<dbReference type="AlphaFoldDB" id="A0A1F5YW78"/>
<dbReference type="PROSITE" id="PS00409">
    <property type="entry name" value="PROKAR_NTER_METHYL"/>
    <property type="match status" value="1"/>
</dbReference>
<organism evidence="7 8">
    <name type="scientific">Candidatus Gottesmanbacteria bacterium RBG_16_52_11</name>
    <dbReference type="NCBI Taxonomy" id="1798374"/>
    <lineage>
        <taxon>Bacteria</taxon>
        <taxon>Candidatus Gottesmaniibacteriota</taxon>
    </lineage>
</organism>
<evidence type="ECO:0000313" key="8">
    <source>
        <dbReference type="Proteomes" id="UP000178448"/>
    </source>
</evidence>
<evidence type="ECO:0000256" key="1">
    <source>
        <dbReference type="ARBA" id="ARBA00004167"/>
    </source>
</evidence>
<dbReference type="Pfam" id="PF07963">
    <property type="entry name" value="N_methyl"/>
    <property type="match status" value="1"/>
</dbReference>
<feature type="transmembrane region" description="Helical" evidence="6">
    <location>
        <begin position="12"/>
        <end position="33"/>
    </location>
</feature>
<dbReference type="PANTHER" id="PTHR30093:SF44">
    <property type="entry name" value="TYPE II SECRETION SYSTEM CORE PROTEIN G"/>
    <property type="match status" value="1"/>
</dbReference>
<keyword evidence="2" id="KW-0488">Methylation</keyword>
<evidence type="ECO:0008006" key="9">
    <source>
        <dbReference type="Google" id="ProtNLM"/>
    </source>
</evidence>
<keyword evidence="5 6" id="KW-0472">Membrane</keyword>
<evidence type="ECO:0000256" key="6">
    <source>
        <dbReference type="SAM" id="Phobius"/>
    </source>
</evidence>
<protein>
    <recommendedName>
        <fullName evidence="9">Type II secretion system protein GspG C-terminal domain-containing protein</fullName>
    </recommendedName>
</protein>
<comment type="caution">
    <text evidence="7">The sequence shown here is derived from an EMBL/GenBank/DDBJ whole genome shotgun (WGS) entry which is preliminary data.</text>
</comment>
<evidence type="ECO:0000256" key="4">
    <source>
        <dbReference type="ARBA" id="ARBA00022989"/>
    </source>
</evidence>
<evidence type="ECO:0000256" key="5">
    <source>
        <dbReference type="ARBA" id="ARBA00023136"/>
    </source>
</evidence>
<dbReference type="InterPro" id="IPR000983">
    <property type="entry name" value="Bac_GSPG_pilin"/>
</dbReference>
<dbReference type="STRING" id="1798374.A2Z33_04265"/>
<dbReference type="PANTHER" id="PTHR30093">
    <property type="entry name" value="GENERAL SECRETION PATHWAY PROTEIN G"/>
    <property type="match status" value="1"/>
</dbReference>
<dbReference type="EMBL" id="MFJD01000004">
    <property type="protein sequence ID" value="OGG04333.1"/>
    <property type="molecule type" value="Genomic_DNA"/>
</dbReference>
<keyword evidence="3 6" id="KW-0812">Transmembrane</keyword>
<dbReference type="InterPro" id="IPR045584">
    <property type="entry name" value="Pilin-like"/>
</dbReference>
<accession>A0A1F5YW78</accession>
<sequence>MKRKLTEGFTLIELIIVIGIIAIILAFSISNLLGARGRARDARAKAELRELKTALRLYYNDYQNYPVSSGTDIQGCGLQIAPGPDVCAAGTIVCNGTSEAGEFVAYPSGGCANATLYMKRLPRNPANTDVSYEYGVNATRNDFCAIVPLENAADQDIAVSQSRCSGACTAAGMVPYGVNDYAMCAD</sequence>
<name>A0A1F5YW78_9BACT</name>
<dbReference type="Proteomes" id="UP000178448">
    <property type="component" value="Unassembled WGS sequence"/>
</dbReference>
<dbReference type="GO" id="GO:0015628">
    <property type="term" value="P:protein secretion by the type II secretion system"/>
    <property type="evidence" value="ECO:0007669"/>
    <property type="project" value="InterPro"/>
</dbReference>
<dbReference type="SUPFAM" id="SSF54523">
    <property type="entry name" value="Pili subunits"/>
    <property type="match status" value="1"/>
</dbReference>
<keyword evidence="4 6" id="KW-1133">Transmembrane helix</keyword>